<dbReference type="EMBL" id="JAYJJQ010000019">
    <property type="protein sequence ID" value="MEB3071005.1"/>
    <property type="molecule type" value="Genomic_DNA"/>
</dbReference>
<proteinExistence type="predicted"/>
<dbReference type="Proteomes" id="UP001299283">
    <property type="component" value="Unassembled WGS sequence"/>
</dbReference>
<evidence type="ECO:0000256" key="1">
    <source>
        <dbReference type="SAM" id="SignalP"/>
    </source>
</evidence>
<evidence type="ECO:0000313" key="3">
    <source>
        <dbReference type="Proteomes" id="UP001299283"/>
    </source>
</evidence>
<dbReference type="RefSeq" id="WP_225399164.1">
    <property type="nucleotide sequence ID" value="NZ_JAYJJQ010000019.1"/>
</dbReference>
<gene>
    <name evidence="2" type="ORF">K5L39_17615</name>
</gene>
<evidence type="ECO:0008006" key="4">
    <source>
        <dbReference type="Google" id="ProtNLM"/>
    </source>
</evidence>
<keyword evidence="1" id="KW-0732">Signal</keyword>
<sequence length="146" mass="14841">MKTAVSNGVVLAAACAAVLATAAQAGAEVAAVPAFGGQYAYSYLGGTSGTPFATTWTVTPCGDGCVHIHTASGLTDTDAHLVAGRWVFQRYDNAGILCDNHKLMPATVEFRVDPATLRGELQPQGTPCGGASRLTTFTLAKIGPGA</sequence>
<reference evidence="2 3" key="1">
    <citation type="submission" date="2023-12" db="EMBL/GenBank/DDBJ databases">
        <title>Description of new species of Mycobacterium terrae complex isolated from sewage at the Sao Paulo Zoological Park Foundation in Brazil.</title>
        <authorList>
            <person name="Romagnoli C.L."/>
            <person name="Conceicao E.C."/>
            <person name="Machado E."/>
            <person name="Barreto L.B.P.F."/>
            <person name="Sharma A."/>
            <person name="Silva N.M."/>
            <person name="Marques L.E."/>
            <person name="Juliana M.A."/>
            <person name="Lourenco M.C.S."/>
            <person name="Digiampietri L.A."/>
            <person name="Suffys P.N."/>
            <person name="Viana-Niero C."/>
        </authorList>
    </citation>
    <scope>NUCLEOTIDE SEQUENCE [LARGE SCALE GENOMIC DNA]</scope>
    <source>
        <strain evidence="2 3">MYC017</strain>
    </source>
</reference>
<comment type="caution">
    <text evidence="2">The sequence shown here is derived from an EMBL/GenBank/DDBJ whole genome shotgun (WGS) entry which is preliminary data.</text>
</comment>
<protein>
    <recommendedName>
        <fullName evidence="4">Secreted protein</fullName>
    </recommendedName>
</protein>
<keyword evidence="3" id="KW-1185">Reference proteome</keyword>
<accession>A0ABU5Z0T4</accession>
<feature type="chain" id="PRO_5046590845" description="Secreted protein" evidence="1">
    <location>
        <begin position="26"/>
        <end position="146"/>
    </location>
</feature>
<name>A0ABU5Z0T4_9MYCO</name>
<organism evidence="2 3">
    <name type="scientific">[Mycobacterium] vasticus</name>
    <dbReference type="NCBI Taxonomy" id="2875777"/>
    <lineage>
        <taxon>Bacteria</taxon>
        <taxon>Bacillati</taxon>
        <taxon>Actinomycetota</taxon>
        <taxon>Actinomycetes</taxon>
        <taxon>Mycobacteriales</taxon>
        <taxon>Mycobacteriaceae</taxon>
        <taxon>Mycolicibacter</taxon>
    </lineage>
</organism>
<feature type="signal peptide" evidence="1">
    <location>
        <begin position="1"/>
        <end position="25"/>
    </location>
</feature>
<dbReference type="PROSITE" id="PS51257">
    <property type="entry name" value="PROKAR_LIPOPROTEIN"/>
    <property type="match status" value="1"/>
</dbReference>
<evidence type="ECO:0000313" key="2">
    <source>
        <dbReference type="EMBL" id="MEB3071005.1"/>
    </source>
</evidence>